<evidence type="ECO:0000313" key="3">
    <source>
        <dbReference type="Proteomes" id="UP000649259"/>
    </source>
</evidence>
<dbReference type="RefSeq" id="WP_229901511.1">
    <property type="nucleotide sequence ID" value="NZ_BMSI01000016.1"/>
</dbReference>
<proteinExistence type="predicted"/>
<dbReference type="Proteomes" id="UP000649259">
    <property type="component" value="Unassembled WGS sequence"/>
</dbReference>
<accession>A0ABQ3SCQ5</accession>
<reference evidence="3" key="1">
    <citation type="submission" date="2023-07" db="EMBL/GenBank/DDBJ databases">
        <title>Whole genome shotgun sequence of Streptomyces cacaoi subsp. asoensis NBRC 13813.</title>
        <authorList>
            <person name="Komaki H."/>
            <person name="Tamura T."/>
        </authorList>
    </citation>
    <scope>NUCLEOTIDE SEQUENCE [LARGE SCALE GENOMIC DNA]</scope>
    <source>
        <strain evidence="3">NBRC 13813</strain>
    </source>
</reference>
<sequence length="140" mass="15266">MDQDMVVQARVRLLSANRRVVRGAEGLWIYRLLTQVEPEIYGSKLAYVLVEASASPLVRELPEQRLALLEEAVEVAKALGAANPFRAKMLARALAARQRELEGRPAQRPVSGDGGEHRAVLRGPDSPAPAPAAGRQARRP</sequence>
<dbReference type="GeneID" id="91475301"/>
<dbReference type="EMBL" id="BNEB01000006">
    <property type="protein sequence ID" value="GHI65911.1"/>
    <property type="molecule type" value="Genomic_DNA"/>
</dbReference>
<feature type="compositionally biased region" description="Low complexity" evidence="1">
    <location>
        <begin position="131"/>
        <end position="140"/>
    </location>
</feature>
<evidence type="ECO:0000313" key="2">
    <source>
        <dbReference type="EMBL" id="GHI65911.1"/>
    </source>
</evidence>
<name>A0ABQ3SCQ5_9ACTN</name>
<comment type="caution">
    <text evidence="2">The sequence shown here is derived from an EMBL/GenBank/DDBJ whole genome shotgun (WGS) entry which is preliminary data.</text>
</comment>
<gene>
    <name evidence="2" type="ORF">Saso_75610</name>
</gene>
<keyword evidence="3" id="KW-1185">Reference proteome</keyword>
<organism evidence="2 3">
    <name type="scientific">Streptomyces asoensis</name>
    <dbReference type="NCBI Taxonomy" id="249586"/>
    <lineage>
        <taxon>Bacteria</taxon>
        <taxon>Bacillati</taxon>
        <taxon>Actinomycetota</taxon>
        <taxon>Actinomycetes</taxon>
        <taxon>Kitasatosporales</taxon>
        <taxon>Streptomycetaceae</taxon>
        <taxon>Streptomyces</taxon>
    </lineage>
</organism>
<feature type="region of interest" description="Disordered" evidence="1">
    <location>
        <begin position="98"/>
        <end position="140"/>
    </location>
</feature>
<evidence type="ECO:0000256" key="1">
    <source>
        <dbReference type="SAM" id="MobiDB-lite"/>
    </source>
</evidence>
<protein>
    <submittedName>
        <fullName evidence="2">Uncharacterized protein</fullName>
    </submittedName>
</protein>